<keyword evidence="3" id="KW-0813">Transport</keyword>
<dbReference type="InterPro" id="IPR036259">
    <property type="entry name" value="MFS_trans_sf"/>
</dbReference>
<feature type="transmembrane region" description="Helical" evidence="7">
    <location>
        <begin position="343"/>
        <end position="362"/>
    </location>
</feature>
<evidence type="ECO:0000256" key="7">
    <source>
        <dbReference type="SAM" id="Phobius"/>
    </source>
</evidence>
<protein>
    <submittedName>
        <fullName evidence="8">MFS transporter</fullName>
    </submittedName>
</protein>
<dbReference type="SUPFAM" id="SSF103473">
    <property type="entry name" value="MFS general substrate transporter"/>
    <property type="match status" value="1"/>
</dbReference>
<comment type="caution">
    <text evidence="8">The sequence shown here is derived from an EMBL/GenBank/DDBJ whole genome shotgun (WGS) entry which is preliminary data.</text>
</comment>
<keyword evidence="9" id="KW-1185">Reference proteome</keyword>
<evidence type="ECO:0000256" key="6">
    <source>
        <dbReference type="ARBA" id="ARBA00023136"/>
    </source>
</evidence>
<feature type="transmembrane region" description="Helical" evidence="7">
    <location>
        <begin position="67"/>
        <end position="86"/>
    </location>
</feature>
<dbReference type="InterPro" id="IPR051788">
    <property type="entry name" value="MFS_Transporter"/>
</dbReference>
<keyword evidence="6 7" id="KW-0472">Membrane</keyword>
<feature type="transmembrane region" description="Helical" evidence="7">
    <location>
        <begin position="160"/>
        <end position="181"/>
    </location>
</feature>
<dbReference type="AlphaFoldDB" id="A0A934S8T2"/>
<dbReference type="GO" id="GO:0022857">
    <property type="term" value="F:transmembrane transporter activity"/>
    <property type="evidence" value="ECO:0007669"/>
    <property type="project" value="InterPro"/>
</dbReference>
<evidence type="ECO:0000256" key="2">
    <source>
        <dbReference type="ARBA" id="ARBA00008335"/>
    </source>
</evidence>
<evidence type="ECO:0000256" key="3">
    <source>
        <dbReference type="ARBA" id="ARBA00022448"/>
    </source>
</evidence>
<reference evidence="8" key="1">
    <citation type="submission" date="2021-01" db="EMBL/GenBank/DDBJ databases">
        <title>Modified the classification status of verrucomicrobia.</title>
        <authorList>
            <person name="Feng X."/>
        </authorList>
    </citation>
    <scope>NUCLEOTIDE SEQUENCE</scope>
    <source>
        <strain evidence="8">KCTC 22041</strain>
    </source>
</reference>
<dbReference type="PANTHER" id="PTHR23514:SF3">
    <property type="entry name" value="BYPASS OF STOP CODON PROTEIN 6"/>
    <property type="match status" value="1"/>
</dbReference>
<dbReference type="GO" id="GO:0016020">
    <property type="term" value="C:membrane"/>
    <property type="evidence" value="ECO:0007669"/>
    <property type="project" value="TreeGrafter"/>
</dbReference>
<dbReference type="Gene3D" id="1.20.1250.20">
    <property type="entry name" value="MFS general substrate transporter like domains"/>
    <property type="match status" value="1"/>
</dbReference>
<name>A0A934S8T2_9BACT</name>
<sequence length="605" mass="65325">MDLSLEAKENSDTKRRVDREYLNVRAVALQCCARTAWLSEPIAYPIEKPKSSMTDPSSPAGANRNRLFNGICLAVIPTGAAFAIIANVMNQLKADFILTNSQVGAIAGAALWGMAISLLVLGPLLEGFGMRVATILAFLGHISGVTLLIAASKFTHNTEVGFWLLMSGAVLLAGGNGMIEVAGNPLTTALFPEDKTRKLNRFHGFFPVAMLITSLLCYVLNQSEDIANGFFYHWTFQLSLIYVPVIVYGIMVFPQKFPKTENAEAGLPVNEMFRYTFTKPLMYGMLVMMGIAISIEMGVNRWIPPIFDAIGLPGVLMFSWISFIMMTLRFFAGHFISRLSPPGMLAIASIFMALGLVCFSRAEGNFMAFVASTFFAFGVAFFFPTMVGLVSERLPKTGSLGIVLICGIGLGSAGLIGTQGIGIVADNQLSAYLNEERSEPTLAVLNVVSNTFPAYQAQAAAAKDSIKEFGYVDSDIQTALENTIAAEKAYQNDGGKIIGAATPQALRAISGSVLHPSDELKKEAKKLLSAEPIDVEAIRNYSASGAAQSAVIAGQILGPAEGFGGQRAFIRLAWIPLILTAFFGLMYFNDRRNGGYKTVRLERSH</sequence>
<proteinExistence type="inferred from homology"/>
<evidence type="ECO:0000313" key="9">
    <source>
        <dbReference type="Proteomes" id="UP000603141"/>
    </source>
</evidence>
<dbReference type="Pfam" id="PF07690">
    <property type="entry name" value="MFS_1"/>
    <property type="match status" value="1"/>
</dbReference>
<gene>
    <name evidence="8" type="ORF">JIN85_05140</name>
</gene>
<evidence type="ECO:0000256" key="1">
    <source>
        <dbReference type="ARBA" id="ARBA00004127"/>
    </source>
</evidence>
<keyword evidence="5 7" id="KW-1133">Transmembrane helix</keyword>
<feature type="transmembrane region" description="Helical" evidence="7">
    <location>
        <begin position="106"/>
        <end position="125"/>
    </location>
</feature>
<accession>A0A934S8T2</accession>
<dbReference type="PANTHER" id="PTHR23514">
    <property type="entry name" value="BYPASS OF STOP CODON PROTEIN 6"/>
    <property type="match status" value="1"/>
</dbReference>
<dbReference type="RefSeq" id="WP_200268270.1">
    <property type="nucleotide sequence ID" value="NZ_JAENIJ010000005.1"/>
</dbReference>
<organism evidence="8 9">
    <name type="scientific">Luteolibacter pohnpeiensis</name>
    <dbReference type="NCBI Taxonomy" id="454153"/>
    <lineage>
        <taxon>Bacteria</taxon>
        <taxon>Pseudomonadati</taxon>
        <taxon>Verrucomicrobiota</taxon>
        <taxon>Verrucomicrobiia</taxon>
        <taxon>Verrucomicrobiales</taxon>
        <taxon>Verrucomicrobiaceae</taxon>
        <taxon>Luteolibacter</taxon>
    </lineage>
</organism>
<comment type="subcellular location">
    <subcellularLocation>
        <location evidence="1">Endomembrane system</location>
        <topology evidence="1">Multi-pass membrane protein</topology>
    </subcellularLocation>
</comment>
<feature type="transmembrane region" description="Helical" evidence="7">
    <location>
        <begin position="368"/>
        <end position="390"/>
    </location>
</feature>
<keyword evidence="4 7" id="KW-0812">Transmembrane</keyword>
<feature type="transmembrane region" description="Helical" evidence="7">
    <location>
        <begin position="202"/>
        <end position="221"/>
    </location>
</feature>
<dbReference type="GO" id="GO:0012505">
    <property type="term" value="C:endomembrane system"/>
    <property type="evidence" value="ECO:0007669"/>
    <property type="project" value="UniProtKB-SubCell"/>
</dbReference>
<dbReference type="Proteomes" id="UP000603141">
    <property type="component" value="Unassembled WGS sequence"/>
</dbReference>
<evidence type="ECO:0000313" key="8">
    <source>
        <dbReference type="EMBL" id="MBK1881787.1"/>
    </source>
</evidence>
<dbReference type="InterPro" id="IPR011701">
    <property type="entry name" value="MFS"/>
</dbReference>
<comment type="similarity">
    <text evidence="2">Belongs to the major facilitator superfamily.</text>
</comment>
<feature type="transmembrane region" description="Helical" evidence="7">
    <location>
        <begin position="568"/>
        <end position="588"/>
    </location>
</feature>
<evidence type="ECO:0000256" key="5">
    <source>
        <dbReference type="ARBA" id="ARBA00022989"/>
    </source>
</evidence>
<feature type="transmembrane region" description="Helical" evidence="7">
    <location>
        <begin position="402"/>
        <end position="425"/>
    </location>
</feature>
<evidence type="ECO:0000256" key="4">
    <source>
        <dbReference type="ARBA" id="ARBA00022692"/>
    </source>
</evidence>
<dbReference type="EMBL" id="JAENIJ010000005">
    <property type="protein sequence ID" value="MBK1881787.1"/>
    <property type="molecule type" value="Genomic_DNA"/>
</dbReference>
<feature type="transmembrane region" description="Helical" evidence="7">
    <location>
        <begin position="132"/>
        <end position="154"/>
    </location>
</feature>
<feature type="transmembrane region" description="Helical" evidence="7">
    <location>
        <begin position="281"/>
        <end position="303"/>
    </location>
</feature>
<feature type="transmembrane region" description="Helical" evidence="7">
    <location>
        <begin position="233"/>
        <end position="253"/>
    </location>
</feature>
<feature type="transmembrane region" description="Helical" evidence="7">
    <location>
        <begin position="309"/>
        <end position="331"/>
    </location>
</feature>